<accession>A0A7K0FLQ4</accession>
<dbReference type="InterPro" id="IPR013780">
    <property type="entry name" value="Glyco_hydro_b"/>
</dbReference>
<dbReference type="Proteomes" id="UP000462931">
    <property type="component" value="Unassembled WGS sequence"/>
</dbReference>
<dbReference type="InterPro" id="IPR049053">
    <property type="entry name" value="AFCA-like_C"/>
</dbReference>
<dbReference type="Pfam" id="PF22124">
    <property type="entry name" value="Glyco_hydro_95_cat"/>
    <property type="match status" value="1"/>
</dbReference>
<dbReference type="InterPro" id="IPR008928">
    <property type="entry name" value="6-hairpin_glycosidase_sf"/>
</dbReference>
<dbReference type="PANTHER" id="PTHR31084">
    <property type="entry name" value="ALPHA-L-FUCOSIDASE 2"/>
    <property type="match status" value="1"/>
</dbReference>
<dbReference type="AlphaFoldDB" id="A0A7K0FLQ4"/>
<dbReference type="EMBL" id="WKJI01000002">
    <property type="protein sequence ID" value="MRX46906.1"/>
    <property type="molecule type" value="Genomic_DNA"/>
</dbReference>
<evidence type="ECO:0000313" key="5">
    <source>
        <dbReference type="Proteomes" id="UP000462931"/>
    </source>
</evidence>
<evidence type="ECO:0000313" key="4">
    <source>
        <dbReference type="EMBL" id="MRX46906.1"/>
    </source>
</evidence>
<dbReference type="SUPFAM" id="SSF48208">
    <property type="entry name" value="Six-hairpin glycosidases"/>
    <property type="match status" value="1"/>
</dbReference>
<dbReference type="InterPro" id="IPR027414">
    <property type="entry name" value="GH95_N_dom"/>
</dbReference>
<evidence type="ECO:0000259" key="2">
    <source>
        <dbReference type="Pfam" id="PF21307"/>
    </source>
</evidence>
<dbReference type="GO" id="GO:0004560">
    <property type="term" value="F:alpha-L-fucosidase activity"/>
    <property type="evidence" value="ECO:0007669"/>
    <property type="project" value="InterPro"/>
</dbReference>
<evidence type="ECO:0000259" key="3">
    <source>
        <dbReference type="Pfam" id="PF22124"/>
    </source>
</evidence>
<name>A0A7K0FLQ4_9SPHI</name>
<dbReference type="Pfam" id="PF14498">
    <property type="entry name" value="Glyco_hyd_65N_2"/>
    <property type="match status" value="1"/>
</dbReference>
<organism evidence="4 5">
    <name type="scientific">Pedobacter puniceum</name>
    <dbReference type="NCBI Taxonomy" id="2666136"/>
    <lineage>
        <taxon>Bacteria</taxon>
        <taxon>Pseudomonadati</taxon>
        <taxon>Bacteroidota</taxon>
        <taxon>Sphingobacteriia</taxon>
        <taxon>Sphingobacteriales</taxon>
        <taxon>Sphingobacteriaceae</taxon>
        <taxon>Pedobacter</taxon>
    </lineage>
</organism>
<dbReference type="PIRSF" id="PIRSF007663">
    <property type="entry name" value="UCP007663"/>
    <property type="match status" value="1"/>
</dbReference>
<gene>
    <name evidence="4" type="ORF">GJJ64_06900</name>
</gene>
<dbReference type="Gene3D" id="2.60.40.1180">
    <property type="entry name" value="Golgi alpha-mannosidase II"/>
    <property type="match status" value="1"/>
</dbReference>
<dbReference type="PANTHER" id="PTHR31084:SF0">
    <property type="entry name" value="ALPHA-L-FUCOSIDASE 2"/>
    <property type="match status" value="1"/>
</dbReference>
<dbReference type="Gene3D" id="2.70.98.50">
    <property type="entry name" value="putative glycoside hydrolase family protein from bacillus halodurans"/>
    <property type="match status" value="1"/>
</dbReference>
<feature type="domain" description="Glycosyl hydrolase family 95 N-terminal" evidence="1">
    <location>
        <begin position="30"/>
        <end position="276"/>
    </location>
</feature>
<dbReference type="InterPro" id="IPR016518">
    <property type="entry name" value="Alpha-L-fucosidase"/>
</dbReference>
<dbReference type="Gene3D" id="1.50.10.10">
    <property type="match status" value="1"/>
</dbReference>
<reference evidence="4 5" key="1">
    <citation type="submission" date="2019-11" db="EMBL/GenBank/DDBJ databases">
        <authorList>
            <person name="Cheng Q."/>
            <person name="Yang Z."/>
        </authorList>
    </citation>
    <scope>NUCLEOTIDE SEQUENCE [LARGE SCALE GENOMIC DNA]</scope>
    <source>
        <strain evidence="4 5">HX-22-1</strain>
    </source>
</reference>
<dbReference type="FunFam" id="1.50.10.10:FF:000028">
    <property type="entry name" value="Alpha-L-fucosidase 2"/>
    <property type="match status" value="1"/>
</dbReference>
<evidence type="ECO:0000259" key="1">
    <source>
        <dbReference type="Pfam" id="PF14498"/>
    </source>
</evidence>
<keyword evidence="5" id="KW-1185">Reference proteome</keyword>
<dbReference type="RefSeq" id="WP_154286988.1">
    <property type="nucleotide sequence ID" value="NZ_WKJI01000002.1"/>
</dbReference>
<dbReference type="InterPro" id="IPR054363">
    <property type="entry name" value="GH95_cat"/>
</dbReference>
<dbReference type="GO" id="GO:0005975">
    <property type="term" value="P:carbohydrate metabolic process"/>
    <property type="evidence" value="ECO:0007669"/>
    <property type="project" value="InterPro"/>
</dbReference>
<comment type="caution">
    <text evidence="4">The sequence shown here is derived from an EMBL/GenBank/DDBJ whole genome shotgun (WGS) entry which is preliminary data.</text>
</comment>
<feature type="domain" description="Glycosyl hydrolase family 95 catalytic" evidence="3">
    <location>
        <begin position="304"/>
        <end position="738"/>
    </location>
</feature>
<proteinExistence type="predicted"/>
<sequence length="865" mass="98653">MRNIFSIILFVLLFNPKEIKAFFKGIDNKLWYKRAAEVWEEALPMGNAKTGAMIFGHYKHERLQLNNNTLWSGYPQSGNNPKGKNALPLVRQAVLEGEYDKAKDIWRNNLQGSYSARYLPMADLFINFNYKGLHVKSYKRELDLNHAIHQVSYQVGNVIYNRETFISYPDKALVMKITASKPHAINFTTRLTSKLRFKTATLTNDYLVLKGKAPKHVAHRASEPQQIVYDEQEGMTFEVHLKIKVEDGVTVSNDDEITVNNATSVFIYLTDATSYNGFNKSPVLEGKNPEIEAVSDLNKIIAKSYEEIKNRHLNDYKSLFDRVQFKLPVNHKLSKLPTDERLKRQGIKGNDQGLQALYFNYGRYLMISGSRPGSVPTNLQGIWNNLVQPPWGSNYTTNINTQMNYWPAENTNLSELHQPLFDFMEFWAINGRETIKTNYGIEEGWTLHHNSDIWAKTSPSGGYDWDPISDPSWSAWVMGSPWFSTHLHEHFLYTGDYKFLEQKAYPLMKGAALFLLNWLQKDEKGNFVTNPSTSPENLFKINGKSYAISMASTMDMAISKEFFLAFIKTSELLQIDEELRNRVKNAYQKLYPYQIGQFGQLQEWFTDWDDYKDTHRHVSHLFGLFPGTHITPKNTPDLAAASQKSLVLRGDVSTGWSMAWKINWWSRLQDGNQALRVLKSGLTYIDPLKYYNKEIGSASFKSGLPFNAGGTYPNLLDAHPPFQIDGNYGATAGIVEMLMQSHTDAIELLPALPEEWREGEIKGIKARGNFTIDMKWNAGSLNEALILSNIGGNCRVQTSTPVKVVGYIFKTAEGKNNNPLFNSPINMKYENHSKEVIVPVKQHVGYTIDFMTEAGKTYKIVPVND</sequence>
<keyword evidence="4" id="KW-0378">Hydrolase</keyword>
<dbReference type="InterPro" id="IPR012341">
    <property type="entry name" value="6hp_glycosidase-like_sf"/>
</dbReference>
<protein>
    <submittedName>
        <fullName evidence="4">Glycoside hydrolase family 95 protein</fullName>
    </submittedName>
</protein>
<feature type="domain" description="Alpha fucosidase A-like C-terminal" evidence="2">
    <location>
        <begin position="740"/>
        <end position="859"/>
    </location>
</feature>
<dbReference type="Pfam" id="PF21307">
    <property type="entry name" value="Glyco_hydro_95_C"/>
    <property type="match status" value="1"/>
</dbReference>